<dbReference type="HGNC" id="HGNC:1677">
    <property type="gene designation" value="CD247"/>
</dbReference>
<dbReference type="PANTHER" id="PTHR10035:SF2">
    <property type="entry name" value="T-CELL SURFACE GLYCOPROTEIN CD3 ZETA CHAIN"/>
    <property type="match status" value="1"/>
</dbReference>
<evidence type="ECO:0007829" key="20">
    <source>
        <dbReference type="PeptideAtlas" id="A0A8V8TQN4"/>
    </source>
</evidence>
<reference evidence="18" key="5">
    <citation type="submission" date="2025-09" db="UniProtKB">
        <authorList>
            <consortium name="Ensembl"/>
        </authorList>
    </citation>
    <scope>IDENTIFICATION</scope>
</reference>
<evidence type="ECO:0000256" key="10">
    <source>
        <dbReference type="ARBA" id="ARBA00022989"/>
    </source>
</evidence>
<evidence type="ECO:0000256" key="6">
    <source>
        <dbReference type="ARBA" id="ARBA00022692"/>
    </source>
</evidence>
<dbReference type="SMR" id="A0A8V8TQN4"/>
<evidence type="ECO:0000256" key="1">
    <source>
        <dbReference type="ARBA" id="ARBA00004251"/>
    </source>
</evidence>
<dbReference type="GO" id="GO:0002250">
    <property type="term" value="P:adaptive immune response"/>
    <property type="evidence" value="ECO:0007669"/>
    <property type="project" value="UniProtKB-KW"/>
</dbReference>
<comment type="function">
    <text evidence="15">Part of the TCR-CD3 complex present on T-lymphocyte cell surface that plays an essential role in adaptive immune response. When antigen presenting cells (APCs) activate T-cell receptor (TCR), TCR-mediated signals are transmitted across the cell membrane by the CD3 chains CD3D, CD3E, CD3G and CD3Z. All CD3 chains contain immunoreceptor tyrosine-based activation motifs (ITAMs) in their cytoplasmic domain. Upon TCR engagement, these motifs become phosphorylated by Src family protein tyrosine kinases LCK and FYN, resulting in the activation of downstream signaling pathways. CD3Z ITAMs phosphorylation creates multiple docking sites for the protein kinase ZAP70 leading to ZAP70 phosphorylation and its conversion into a catalytically active enzyme. Plays an important role in intrathymic T-cell differentiation. Additionally, participates in the activity-dependent synapse formation of retinal ganglion cells (RGCs) in both the retina and dorsal lateral geniculate nucleus (dLGN).</text>
</comment>
<dbReference type="InterPro" id="IPR024128">
    <property type="entry name" value="T-cell_CD3_zeta"/>
</dbReference>
<evidence type="ECO:0000256" key="17">
    <source>
        <dbReference type="SAM" id="SignalP"/>
    </source>
</evidence>
<evidence type="ECO:0000256" key="12">
    <source>
        <dbReference type="ARBA" id="ARBA00023136"/>
    </source>
</evidence>
<dbReference type="GO" id="GO:0098797">
    <property type="term" value="C:plasma membrane protein complex"/>
    <property type="evidence" value="ECO:0007669"/>
    <property type="project" value="UniProtKB-ARBA"/>
</dbReference>
<dbReference type="Ensembl" id="ENST00000700142.1">
    <property type="protein sequence ID" value="ENSP00000514823.1"/>
    <property type="gene ID" value="ENSG00000198821.12"/>
</dbReference>
<keyword evidence="12 16" id="KW-0472">Membrane</keyword>
<dbReference type="AlphaFoldDB" id="A0A8V8TQN4"/>
<keyword evidence="5" id="KW-0597">Phosphoprotein</keyword>
<dbReference type="InterPro" id="IPR021663">
    <property type="entry name" value="CD3_zeta/IgE_Fc_rcpt_gamma"/>
</dbReference>
<evidence type="ECO:0000256" key="7">
    <source>
        <dbReference type="ARBA" id="ARBA00022729"/>
    </source>
</evidence>
<gene>
    <name evidence="18" type="primary">CD247</name>
</gene>
<sequence>MKWKALFTAAILQAQLPITEAQSFGLLDPKLCYLLDGILFIYGVILTALFLRVKFSRSADAPAYQQGQNQLYNELNLGRREEYDVLDKRRGRDPEMGGKPVGVPLPSCVFLHVWWGSAQAVGEGSSAHSATRLDPHMCGPRTREEMETHLLPHPLPSSLAPFCISRGLTPGRGTPLLMSKLYPLPLKLLLGHPEMHIR</sequence>
<organism evidence="18 19">
    <name type="scientific">Homo sapiens</name>
    <name type="common">Human</name>
    <dbReference type="NCBI Taxonomy" id="9606"/>
    <lineage>
        <taxon>Eukaryota</taxon>
        <taxon>Metazoa</taxon>
        <taxon>Chordata</taxon>
        <taxon>Craniata</taxon>
        <taxon>Vertebrata</taxon>
        <taxon>Euteleostomi</taxon>
        <taxon>Mammalia</taxon>
        <taxon>Eutheria</taxon>
        <taxon>Euarchontoglires</taxon>
        <taxon>Primates</taxon>
        <taxon>Haplorrhini</taxon>
        <taxon>Catarrhini</taxon>
        <taxon>Hominidae</taxon>
        <taxon>Homo</taxon>
    </lineage>
</organism>
<dbReference type="PROSITE" id="PS51055">
    <property type="entry name" value="ITAM_1"/>
    <property type="match status" value="1"/>
</dbReference>
<feature type="signal peptide" evidence="17">
    <location>
        <begin position="1"/>
        <end position="21"/>
    </location>
</feature>
<dbReference type="PANTHER" id="PTHR10035">
    <property type="entry name" value="T-CELL SURFACE GLYCOPROTEIN CD3 ZETA CHAIN"/>
    <property type="match status" value="1"/>
</dbReference>
<dbReference type="EMBL" id="AL359962">
    <property type="status" value="NOT_ANNOTATED_CDS"/>
    <property type="molecule type" value="Genomic_DNA"/>
</dbReference>
<evidence type="ECO:0000256" key="9">
    <source>
        <dbReference type="ARBA" id="ARBA00022859"/>
    </source>
</evidence>
<feature type="transmembrane region" description="Helical" evidence="16">
    <location>
        <begin position="31"/>
        <end position="51"/>
    </location>
</feature>
<keyword evidence="13" id="KW-0675">Receptor</keyword>
<keyword evidence="10 16" id="KW-1133">Transmembrane helix</keyword>
<keyword evidence="20 21" id="KW-1267">Proteomics identification</keyword>
<keyword evidence="19" id="KW-1185">Reference proteome</keyword>
<evidence type="ECO:0000256" key="13">
    <source>
        <dbReference type="ARBA" id="ARBA00023170"/>
    </source>
</evidence>
<dbReference type="GO" id="GO:0004888">
    <property type="term" value="F:transmembrane signaling receptor activity"/>
    <property type="evidence" value="ECO:0007669"/>
    <property type="project" value="InterPro"/>
</dbReference>
<dbReference type="EMBL" id="AL031733">
    <property type="status" value="NOT_ANNOTATED_CDS"/>
    <property type="molecule type" value="Genomic_DNA"/>
</dbReference>
<keyword evidence="11" id="KW-1064">Adaptive immunity</keyword>
<keyword evidence="9" id="KW-0391">Immunity</keyword>
<evidence type="ECO:0000256" key="14">
    <source>
        <dbReference type="ARBA" id="ARBA00030941"/>
    </source>
</evidence>
<keyword evidence="6 16" id="KW-0812">Transmembrane</keyword>
<name>A0A8V8TQN4_HUMAN</name>
<evidence type="ECO:0000313" key="19">
    <source>
        <dbReference type="Proteomes" id="UP000005640"/>
    </source>
</evidence>
<keyword evidence="8" id="KW-0677">Repeat</keyword>
<evidence type="ECO:0000256" key="4">
    <source>
        <dbReference type="ARBA" id="ARBA00022475"/>
    </source>
</evidence>
<protein>
    <recommendedName>
        <fullName evidence="3">T-cell surface glycoprotein CD3 zeta chain</fullName>
    </recommendedName>
    <alternativeName>
        <fullName evidence="14">T-cell receptor T3 zeta chain</fullName>
    </alternativeName>
</protein>
<dbReference type="Ensembl" id="ENST00000700142.1">
    <property type="protein sequence ID" value="ENSP00000514823.1"/>
    <property type="gene ID" value="ENSG00000198821.13"/>
</dbReference>
<evidence type="ECO:0000256" key="15">
    <source>
        <dbReference type="ARBA" id="ARBA00045360"/>
    </source>
</evidence>
<proteinExistence type="evidence at protein level"/>
<evidence type="ECO:0000313" key="18">
    <source>
        <dbReference type="Ensembl" id="ENSP00000514823.1"/>
    </source>
</evidence>
<dbReference type="GeneTree" id="ENSGT00390000018208"/>
<accession>A0A8V8TQN4</accession>
<evidence type="ECO:0000256" key="5">
    <source>
        <dbReference type="ARBA" id="ARBA00022553"/>
    </source>
</evidence>
<evidence type="ECO:0000256" key="11">
    <source>
        <dbReference type="ARBA" id="ARBA00023130"/>
    </source>
</evidence>
<reference evidence="18" key="4">
    <citation type="submission" date="2025-08" db="UniProtKB">
        <authorList>
            <consortium name="Ensembl"/>
        </authorList>
    </citation>
    <scope>IDENTIFICATION</scope>
</reference>
<dbReference type="OrthoDB" id="9941225at2759"/>
<evidence type="ECO:0000256" key="16">
    <source>
        <dbReference type="SAM" id="Phobius"/>
    </source>
</evidence>
<reference evidence="18 19" key="2">
    <citation type="journal article" date="2004" name="Nature">
        <title>Finishing the euchromatic sequence of the human genome.</title>
        <authorList>
            <consortium name="International Human Genome Sequencing Consortium"/>
        </authorList>
    </citation>
    <scope>NUCLEOTIDE SEQUENCE [LARGE SCALE GENOMIC DNA]</scope>
</reference>
<dbReference type="OpenTargets" id="ENSG00000198821"/>
<dbReference type="InterPro" id="IPR003110">
    <property type="entry name" value="Phos_immunorcpt_sig_ITAM"/>
</dbReference>
<dbReference type="Pfam" id="PF02189">
    <property type="entry name" value="ITAM"/>
    <property type="match status" value="1"/>
</dbReference>
<dbReference type="Proteomes" id="UP000005640">
    <property type="component" value="Chromosome 1"/>
</dbReference>
<dbReference type="GO" id="GO:0007166">
    <property type="term" value="P:cell surface receptor signaling pathway"/>
    <property type="evidence" value="ECO:0007669"/>
    <property type="project" value="InterPro"/>
</dbReference>
<feature type="chain" id="PRO_5036464116" description="T-cell surface glycoprotein CD3 zeta chain" evidence="17">
    <location>
        <begin position="22"/>
        <end position="198"/>
    </location>
</feature>
<keyword evidence="7 17" id="KW-0732">Signal</keyword>
<comment type="subcellular location">
    <subcellularLocation>
        <location evidence="1">Cell membrane</location>
        <topology evidence="1">Single-pass type I membrane protein</topology>
    </subcellularLocation>
</comment>
<reference evidence="18 19" key="1">
    <citation type="journal article" date="2001" name="Nature">
        <title>Initial sequencing and analysis of the human genome.</title>
        <authorList>
            <consortium name="International Human Genome Sequencing Consortium"/>
            <person name="Lander E.S."/>
            <person name="Linton L.M."/>
            <person name="Birren B."/>
            <person name="Nusbaum C."/>
            <person name="Zody M.C."/>
            <person name="Baldwin J."/>
            <person name="Devon K."/>
            <person name="Dewar K."/>
            <person name="Doyle M."/>
            <person name="FitzHugh W."/>
            <person name="Funke R."/>
            <person name="Gage D."/>
            <person name="Harris K."/>
            <person name="Heaford A."/>
            <person name="Howland J."/>
            <person name="Kann L."/>
            <person name="Lehoczky J."/>
            <person name="LeVine R."/>
            <person name="McEwan P."/>
            <person name="McKernan K."/>
            <person name="Meldrim J."/>
            <person name="Mesirov J.P."/>
            <person name="Miranda C."/>
            <person name="Morris W."/>
            <person name="Naylor J."/>
            <person name="Raymond C."/>
            <person name="Rosetti M."/>
            <person name="Santos R."/>
            <person name="Sheridan A."/>
            <person name="Sougnez C."/>
            <person name="Stange-Thomann N."/>
            <person name="Stojanovic N."/>
            <person name="Subramanian A."/>
            <person name="Wyman D."/>
            <person name="Rogers J."/>
            <person name="Sulston J."/>
            <person name="Ainscough R."/>
            <person name="Beck S."/>
            <person name="Bentley D."/>
            <person name="Burton J."/>
            <person name="Clee C."/>
            <person name="Carter N."/>
            <person name="Coulson A."/>
            <person name="Deadman R."/>
            <person name="Deloukas P."/>
            <person name="Dunham A."/>
            <person name="Dunham I."/>
            <person name="Durbin R."/>
            <person name="French L."/>
            <person name="Grafham D."/>
            <person name="Gregory S."/>
            <person name="Hubbard T."/>
            <person name="Humphray S."/>
            <person name="Hunt A."/>
            <person name="Jones M."/>
            <person name="Lloyd C."/>
            <person name="McMurray A."/>
            <person name="Matthews L."/>
            <person name="Mercer S."/>
            <person name="Milne S."/>
            <person name="Mullikin J.C."/>
            <person name="Mungall A."/>
            <person name="Plumb R."/>
            <person name="Ross M."/>
            <person name="Shownkeen R."/>
            <person name="Sims S."/>
            <person name="Waterston R.H."/>
            <person name="Wilson R.K."/>
            <person name="Hillier L.W."/>
            <person name="McPherson J.D."/>
            <person name="Marra M.A."/>
            <person name="Mardis E.R."/>
            <person name="Fulton L.A."/>
            <person name="Chinwalla A.T."/>
            <person name="Pepin K.H."/>
            <person name="Gish W.R."/>
            <person name="Chissoe S.L."/>
            <person name="Wendl M.C."/>
            <person name="Delehaunty K.D."/>
            <person name="Miner T.L."/>
            <person name="Delehaunty A."/>
            <person name="Kramer J.B."/>
            <person name="Cook L.L."/>
            <person name="Fulton R.S."/>
            <person name="Johnson D.L."/>
            <person name="Minx P.J."/>
            <person name="Clifton S.W."/>
            <person name="Hawkins T."/>
            <person name="Branscomb E."/>
            <person name="Predki P."/>
            <person name="Richardson P."/>
            <person name="Wenning S."/>
            <person name="Slezak T."/>
            <person name="Doggett N."/>
            <person name="Cheng J.F."/>
            <person name="Olsen A."/>
            <person name="Lucas S."/>
            <person name="Elkin C."/>
            <person name="Uberbacher E."/>
            <person name="Frazier M."/>
            <person name="Gibbs R.A."/>
            <person name="Muzny D.M."/>
            <person name="Scherer S.E."/>
            <person name="Bouck J.B."/>
            <person name="Sodergren E.J."/>
            <person name="Worley K.C."/>
            <person name="Rives C.M."/>
            <person name="Gorrell J.H."/>
            <person name="Metzker M.L."/>
            <person name="Naylor S.L."/>
            <person name="Kucherlapati R.S."/>
            <person name="Nelson D.L."/>
            <person name="Weinstock G.M."/>
            <person name="Sakaki Y."/>
            <person name="Fujiyama A."/>
            <person name="Hattori M."/>
            <person name="Yada T."/>
            <person name="Toyoda A."/>
            <person name="Itoh T."/>
            <person name="Kawagoe C."/>
            <person name="Watanabe H."/>
            <person name="Totoki Y."/>
            <person name="Taylor T."/>
            <person name="Weissenbach J."/>
            <person name="Heilig R."/>
            <person name="Saurin W."/>
            <person name="Artiguenave F."/>
            <person name="Brottier P."/>
            <person name="Bruls T."/>
            <person name="Pelletier E."/>
            <person name="Robert C."/>
            <person name="Wincker P."/>
            <person name="Smith D.R."/>
            <person name="Doucette-Stamm L."/>
            <person name="Rubenfield M."/>
            <person name="Weinstock K."/>
            <person name="Lee H.M."/>
            <person name="Dubois J."/>
            <person name="Rosenthal A."/>
            <person name="Platzer M."/>
            <person name="Nyakatura G."/>
            <person name="Taudien S."/>
            <person name="Rump A."/>
            <person name="Yang H."/>
            <person name="Yu J."/>
            <person name="Wang J."/>
            <person name="Huang G."/>
            <person name="Gu J."/>
            <person name="Hood L."/>
            <person name="Rowen L."/>
            <person name="Madan A."/>
            <person name="Qin S."/>
            <person name="Davis R.W."/>
            <person name="Federspiel N.A."/>
            <person name="Abola A.P."/>
            <person name="Proctor M.J."/>
            <person name="Myers R.M."/>
            <person name="Schmutz J."/>
            <person name="Dickson M."/>
            <person name="Grimwood J."/>
            <person name="Cox D.R."/>
            <person name="Olson M.V."/>
            <person name="Kaul R."/>
            <person name="Raymond C."/>
            <person name="Shimizu N."/>
            <person name="Kawasaki K."/>
            <person name="Minoshima S."/>
            <person name="Evans G.A."/>
            <person name="Athanasiou M."/>
            <person name="Schultz R."/>
            <person name="Roe B.A."/>
            <person name="Chen F."/>
            <person name="Pan H."/>
            <person name="Ramser J."/>
            <person name="Lehrach H."/>
            <person name="Reinhardt R."/>
            <person name="McCombie W.R."/>
            <person name="de la Bastide M."/>
            <person name="Dedhia N."/>
            <person name="Blocker H."/>
            <person name="Hornischer K."/>
            <person name="Nordsiek G."/>
            <person name="Agarwala R."/>
            <person name="Aravind L."/>
            <person name="Bailey J.A."/>
            <person name="Bateman A."/>
            <person name="Batzoglou S."/>
            <person name="Birney E."/>
            <person name="Bork P."/>
            <person name="Brown D.G."/>
            <person name="Burge C.B."/>
            <person name="Cerutti L."/>
            <person name="Chen H.C."/>
            <person name="Church D."/>
            <person name="Clamp M."/>
            <person name="Copley R.R."/>
            <person name="Doerks T."/>
            <person name="Eddy S.R."/>
            <person name="Eichler E.E."/>
            <person name="Furey T.S."/>
            <person name="Galagan J."/>
            <person name="Gilbert J.G."/>
            <person name="Harmon C."/>
            <person name="Hayashizaki Y."/>
            <person name="Haussler D."/>
            <person name="Hermjakob H."/>
            <person name="Hokamp K."/>
            <person name="Jang W."/>
            <person name="Johnson L.S."/>
            <person name="Jones T.A."/>
            <person name="Kasif S."/>
            <person name="Kaspryzk A."/>
            <person name="Kennedy S."/>
            <person name="Kent W.J."/>
            <person name="Kitts P."/>
            <person name="Koonin E.V."/>
            <person name="Korf I."/>
            <person name="Kulp D."/>
            <person name="Lancet D."/>
            <person name="Lowe T.M."/>
            <person name="McLysaght A."/>
            <person name="Mikkelsen T."/>
            <person name="Moran J.V."/>
            <person name="Mulder N."/>
            <person name="Pollara V.J."/>
            <person name="Ponting C.P."/>
            <person name="Schuler G."/>
            <person name="Schultz J."/>
            <person name="Slater G."/>
            <person name="Smit A.F."/>
            <person name="Stupka E."/>
            <person name="Szustakowski J."/>
            <person name="Thierry-Mieg D."/>
            <person name="Thierry-Mieg J."/>
            <person name="Wagner L."/>
            <person name="Wallis J."/>
            <person name="Wheeler R."/>
            <person name="Williams A."/>
            <person name="Wolf Y.I."/>
            <person name="Wolfe K.H."/>
            <person name="Yang S.P."/>
            <person name="Yeh R.F."/>
            <person name="Collins F."/>
            <person name="Guyer M.S."/>
            <person name="Peterson J."/>
            <person name="Felsenfeld A."/>
            <person name="Wetterstrand K.A."/>
            <person name="Patrinos A."/>
            <person name="Morgan M.J."/>
            <person name="de Jong P."/>
            <person name="Catanese J.J."/>
            <person name="Osoegawa K."/>
            <person name="Shizuya H."/>
            <person name="Choi S."/>
            <person name="Chen Y.J."/>
        </authorList>
    </citation>
    <scope>NUCLEOTIDE SEQUENCE [LARGE SCALE GENOMIC DNA]</scope>
</reference>
<reference evidence="18 19" key="3">
    <citation type="journal article" date="2006" name="Nature">
        <title>The DNA sequence and biological annotation of human chromosome 1.</title>
        <authorList>
            <person name="Gregory S.G."/>
            <person name="Barlow K.F."/>
            <person name="McLay K.E."/>
            <person name="Kaul R."/>
            <person name="Swarbreck D."/>
            <person name="Dunham A."/>
            <person name="Scott C.E."/>
            <person name="Howe K.L."/>
            <person name="Woodfine K."/>
            <person name="Spencer C.C."/>
            <person name="Jones M.C."/>
            <person name="Gillson C."/>
            <person name="Searle S."/>
            <person name="Zhou Y."/>
            <person name="Kokocinski F."/>
            <person name="McDonald L."/>
            <person name="Evans R."/>
            <person name="Phillips K."/>
            <person name="Atkinson A."/>
            <person name="Cooper R."/>
            <person name="Jones C."/>
            <person name="Hall R.E."/>
            <person name="Andrews T.D."/>
            <person name="Lloyd C."/>
            <person name="Ainscough R."/>
            <person name="Almeida J.P."/>
            <person name="Ambrose K.D."/>
            <person name="Anderson F."/>
            <person name="Andrew R.W."/>
            <person name="Ashwell R.I."/>
            <person name="Aubin K."/>
            <person name="Babbage A.K."/>
            <person name="Bagguley C.L."/>
            <person name="Bailey J."/>
            <person name="Beasley H."/>
            <person name="Bethel G."/>
            <person name="Bird C.P."/>
            <person name="Bray-Allen S."/>
            <person name="Brown J.Y."/>
            <person name="Brown A.J."/>
            <person name="Buckley D."/>
            <person name="Burton J."/>
            <person name="Bye J."/>
            <person name="Carder C."/>
            <person name="Chapman J.C."/>
            <person name="Clark S.Y."/>
            <person name="Clarke G."/>
            <person name="Clee C."/>
            <person name="Cobley V."/>
            <person name="Collier R.E."/>
            <person name="Corby N."/>
            <person name="Coville G.J."/>
            <person name="Davies J."/>
            <person name="Deadman R."/>
            <person name="Dunn M."/>
            <person name="Earthrowl M."/>
            <person name="Ellington A.G."/>
            <person name="Errington H."/>
            <person name="Frankish A."/>
            <person name="Frankland J."/>
            <person name="French L."/>
            <person name="Garner P."/>
            <person name="Garnett J."/>
            <person name="Gay L."/>
            <person name="Ghori M.R."/>
            <person name="Gibson R."/>
            <person name="Gilby L.M."/>
            <person name="Gillett W."/>
            <person name="Glithero R.J."/>
            <person name="Grafham D.V."/>
            <person name="Griffiths C."/>
            <person name="Griffiths-Jones S."/>
            <person name="Grocock R."/>
            <person name="Hammond S."/>
            <person name="Harrison E.S."/>
            <person name="Hart E."/>
            <person name="Haugen E."/>
            <person name="Heath P.D."/>
            <person name="Holmes S."/>
            <person name="Holt K."/>
            <person name="Howden P.J."/>
            <person name="Hunt A.R."/>
            <person name="Hunt S.E."/>
            <person name="Hunter G."/>
            <person name="Isherwood J."/>
            <person name="James R."/>
            <person name="Johnson C."/>
            <person name="Johnson D."/>
            <person name="Joy A."/>
            <person name="Kay M."/>
            <person name="Kershaw J.K."/>
            <person name="Kibukawa M."/>
            <person name="Kimberley A.M."/>
            <person name="King A."/>
            <person name="Knights A.J."/>
            <person name="Lad H."/>
            <person name="Laird G."/>
            <person name="Lawlor S."/>
            <person name="Leongamornlert D.A."/>
            <person name="Lloyd D.M."/>
            <person name="Loveland J."/>
            <person name="Lovell J."/>
            <person name="Lush M.J."/>
            <person name="Lyne R."/>
            <person name="Martin S."/>
            <person name="Mashreghi-Mohammadi M."/>
            <person name="Matthews L."/>
            <person name="Matthews N.S."/>
            <person name="McLaren S."/>
            <person name="Milne S."/>
            <person name="Mistry S."/>
            <person name="Moore M.J."/>
            <person name="Nickerson T."/>
            <person name="O'Dell C.N."/>
            <person name="Oliver K."/>
            <person name="Palmeiri A."/>
            <person name="Palmer S.A."/>
            <person name="Parker A."/>
            <person name="Patel D."/>
            <person name="Pearce A.V."/>
            <person name="Peck A.I."/>
            <person name="Pelan S."/>
            <person name="Phelps K."/>
            <person name="Phillimore B.J."/>
            <person name="Plumb R."/>
            <person name="Rajan J."/>
            <person name="Raymond C."/>
            <person name="Rouse G."/>
            <person name="Saenphimmachak C."/>
            <person name="Sehra H.K."/>
            <person name="Sheridan E."/>
            <person name="Shownkeen R."/>
            <person name="Sims S."/>
            <person name="Skuce C.D."/>
            <person name="Smith M."/>
            <person name="Steward C."/>
            <person name="Subramanian S."/>
            <person name="Sycamore N."/>
            <person name="Tracey A."/>
            <person name="Tromans A."/>
            <person name="Van Helmond Z."/>
            <person name="Wall M."/>
            <person name="Wallis J.M."/>
            <person name="White S."/>
            <person name="Whitehead S.L."/>
            <person name="Wilkinson J.E."/>
            <person name="Willey D.L."/>
            <person name="Williams H."/>
            <person name="Wilming L."/>
            <person name="Wray P.W."/>
            <person name="Wu Z."/>
            <person name="Coulson A."/>
            <person name="Vaudin M."/>
            <person name="Sulston J.E."/>
            <person name="Durbin R."/>
            <person name="Hubbard T."/>
            <person name="Wooster R."/>
            <person name="Dunham I."/>
            <person name="Carter N.P."/>
            <person name="McVean G."/>
            <person name="Ross M.T."/>
            <person name="Harrow J."/>
            <person name="Olson M.V."/>
            <person name="Beck S."/>
            <person name="Rogers J."/>
            <person name="Bentley D.R."/>
            <person name="Banerjee R."/>
            <person name="Bryant S.P."/>
            <person name="Burford D.C."/>
            <person name="Burrill W.D."/>
            <person name="Clegg S.M."/>
            <person name="Dhami P."/>
            <person name="Dovey O."/>
            <person name="Faulkner L.M."/>
            <person name="Gribble S.M."/>
            <person name="Langford C.F."/>
            <person name="Pandian R.D."/>
            <person name="Porter K.M."/>
            <person name="Prigmore E."/>
        </authorList>
    </citation>
    <scope>NUCLEOTIDE SEQUENCE [LARGE SCALE GENOMIC DNA]</scope>
</reference>
<evidence type="ECO:0000256" key="3">
    <source>
        <dbReference type="ARBA" id="ARBA00020448"/>
    </source>
</evidence>
<dbReference type="Pfam" id="PF11628">
    <property type="entry name" value="TCR_zetazeta"/>
    <property type="match status" value="1"/>
</dbReference>
<dbReference type="SMART" id="SM00077">
    <property type="entry name" value="ITAM"/>
    <property type="match status" value="1"/>
</dbReference>
<evidence type="ECO:0000256" key="2">
    <source>
        <dbReference type="ARBA" id="ARBA00007280"/>
    </source>
</evidence>
<evidence type="ECO:0007829" key="21">
    <source>
        <dbReference type="ProteomicsDB" id="A0A8V8TQN4"/>
    </source>
</evidence>
<evidence type="ECO:0000256" key="8">
    <source>
        <dbReference type="ARBA" id="ARBA00022737"/>
    </source>
</evidence>
<comment type="similarity">
    <text evidence="2">Belongs to the CD3Z/FCER1G family.</text>
</comment>
<keyword evidence="4" id="KW-1003">Cell membrane</keyword>